<dbReference type="HOGENOM" id="CLU_000604_101_1_6"/>
<dbReference type="Pfam" id="PF14524">
    <property type="entry name" value="Wzt_C"/>
    <property type="match status" value="1"/>
</dbReference>
<name>I3Y5D3_THIV6</name>
<dbReference type="PANTHER" id="PTHR46743:SF2">
    <property type="entry name" value="TEICHOIC ACIDS EXPORT ATP-BINDING PROTEIN TAGH"/>
    <property type="match status" value="1"/>
</dbReference>
<dbReference type="Pfam" id="PF00005">
    <property type="entry name" value="ABC_tran"/>
    <property type="match status" value="1"/>
</dbReference>
<evidence type="ECO:0000256" key="4">
    <source>
        <dbReference type="ARBA" id="ARBA00022840"/>
    </source>
</evidence>
<dbReference type="Gene3D" id="3.40.50.300">
    <property type="entry name" value="P-loop containing nucleotide triphosphate hydrolases"/>
    <property type="match status" value="1"/>
</dbReference>
<accession>I3Y5D3</accession>
<evidence type="ECO:0000259" key="5">
    <source>
        <dbReference type="PROSITE" id="PS50893"/>
    </source>
</evidence>
<dbReference type="KEGG" id="tvi:Thivi_0125"/>
<dbReference type="InterPro" id="IPR050683">
    <property type="entry name" value="Bact_Polysacc_Export_ATP-bd"/>
</dbReference>
<dbReference type="AlphaFoldDB" id="I3Y5D3"/>
<dbReference type="Gene3D" id="2.70.50.60">
    <property type="entry name" value="abc- transporter (atp binding component) like domain"/>
    <property type="match status" value="1"/>
</dbReference>
<keyword evidence="3" id="KW-0547">Nucleotide-binding</keyword>
<dbReference type="InterPro" id="IPR029439">
    <property type="entry name" value="Wzt_C"/>
</dbReference>
<evidence type="ECO:0000256" key="2">
    <source>
        <dbReference type="ARBA" id="ARBA00022448"/>
    </source>
</evidence>
<dbReference type="Proteomes" id="UP000006062">
    <property type="component" value="Chromosome"/>
</dbReference>
<dbReference type="GO" id="GO:0016020">
    <property type="term" value="C:membrane"/>
    <property type="evidence" value="ECO:0007669"/>
    <property type="project" value="InterPro"/>
</dbReference>
<dbReference type="InterPro" id="IPR017871">
    <property type="entry name" value="ABC_transporter-like_CS"/>
</dbReference>
<protein>
    <submittedName>
        <fullName evidence="6">ABC-type polysaccharide/polyol phosphate transport system, ATPase component</fullName>
    </submittedName>
</protein>
<dbReference type="CDD" id="cd03220">
    <property type="entry name" value="ABC_KpsT_Wzt"/>
    <property type="match status" value="1"/>
</dbReference>
<organism evidence="6 7">
    <name type="scientific">Thiocystis violascens (strain ATCC 17096 / DSM 198 / 6111)</name>
    <name type="common">Chromatium violascens</name>
    <dbReference type="NCBI Taxonomy" id="765911"/>
    <lineage>
        <taxon>Bacteria</taxon>
        <taxon>Pseudomonadati</taxon>
        <taxon>Pseudomonadota</taxon>
        <taxon>Gammaproteobacteria</taxon>
        <taxon>Chromatiales</taxon>
        <taxon>Chromatiaceae</taxon>
        <taxon>Thiocystis</taxon>
    </lineage>
</organism>
<dbReference type="CDD" id="cd10147">
    <property type="entry name" value="Wzt_C-like"/>
    <property type="match status" value="1"/>
</dbReference>
<dbReference type="GO" id="GO:0005524">
    <property type="term" value="F:ATP binding"/>
    <property type="evidence" value="ECO:0007669"/>
    <property type="project" value="UniProtKB-KW"/>
</dbReference>
<feature type="domain" description="ABC transporter" evidence="5">
    <location>
        <begin position="25"/>
        <end position="257"/>
    </location>
</feature>
<dbReference type="EMBL" id="CP003154">
    <property type="protein sequence ID" value="AFL72201.1"/>
    <property type="molecule type" value="Genomic_DNA"/>
</dbReference>
<evidence type="ECO:0000313" key="6">
    <source>
        <dbReference type="EMBL" id="AFL72201.1"/>
    </source>
</evidence>
<evidence type="ECO:0000313" key="7">
    <source>
        <dbReference type="Proteomes" id="UP000006062"/>
    </source>
</evidence>
<evidence type="ECO:0000256" key="3">
    <source>
        <dbReference type="ARBA" id="ARBA00022741"/>
    </source>
</evidence>
<dbReference type="GO" id="GO:0140359">
    <property type="term" value="F:ABC-type transporter activity"/>
    <property type="evidence" value="ECO:0007669"/>
    <property type="project" value="InterPro"/>
</dbReference>
<gene>
    <name evidence="6" type="ordered locus">Thivi_0125</name>
</gene>
<dbReference type="InterPro" id="IPR003439">
    <property type="entry name" value="ABC_transporter-like_ATP-bd"/>
</dbReference>
<keyword evidence="4" id="KW-0067">ATP-binding</keyword>
<dbReference type="SUPFAM" id="SSF52540">
    <property type="entry name" value="P-loop containing nucleoside triphosphate hydrolases"/>
    <property type="match status" value="1"/>
</dbReference>
<dbReference type="InterPro" id="IPR015860">
    <property type="entry name" value="ABC_transpr_TagH-like"/>
</dbReference>
<comment type="similarity">
    <text evidence="1">Belongs to the ABC transporter superfamily.</text>
</comment>
<dbReference type="GO" id="GO:0016887">
    <property type="term" value="F:ATP hydrolysis activity"/>
    <property type="evidence" value="ECO:0007669"/>
    <property type="project" value="InterPro"/>
</dbReference>
<keyword evidence="2" id="KW-0813">Transport</keyword>
<dbReference type="STRING" id="765911.Thivi_0125"/>
<dbReference type="RefSeq" id="WP_014776710.1">
    <property type="nucleotide sequence ID" value="NC_018012.1"/>
</dbReference>
<proteinExistence type="inferred from homology"/>
<dbReference type="PROSITE" id="PS00211">
    <property type="entry name" value="ABC_TRANSPORTER_1"/>
    <property type="match status" value="1"/>
</dbReference>
<evidence type="ECO:0000256" key="1">
    <source>
        <dbReference type="ARBA" id="ARBA00005417"/>
    </source>
</evidence>
<dbReference type="InterPro" id="IPR003593">
    <property type="entry name" value="AAA+_ATPase"/>
</dbReference>
<sequence>MPETLITVDNVSKKFCRSLKKSLWYGMQDLGNELRGRRHGGDGELRPDEFWAVKDVSFELKRGECLGLIGRNGAGKTTLLRMLNGLIKPDRGRIEMRGRVGALIALGAGFNPVLTGRENLYVNASILGFSKQEIDARFDDIVEFAGIEEFIDTPVQNYSSGMAVRLGFSVAAHLNPDILIVDEVLAVGDVGFRMRCFEHMLQLKKKGVVIVFVTHSMIELPRICERAIVVTGGQIVFEGLVEVAIGIYEKDVLEASCEKPHSESPAWIESASLIDESGRPKCSFHTGENIVIDIRLRSRIFVENARLIVHINSATTGILGSFSSYHKGLPIKVDNSGTQIILTIRSIPLLIGGYSFNFSLYGPGVSDYWHQQINVARFHIDAPPIDTLGYGLCHSIAFDHEWSSGIG</sequence>
<dbReference type="InterPro" id="IPR027417">
    <property type="entry name" value="P-loop_NTPase"/>
</dbReference>
<dbReference type="SMART" id="SM00382">
    <property type="entry name" value="AAA"/>
    <property type="match status" value="1"/>
</dbReference>
<reference evidence="6 7" key="1">
    <citation type="submission" date="2012-06" db="EMBL/GenBank/DDBJ databases">
        <title>Complete sequence of Thiocystis violascens DSM 198.</title>
        <authorList>
            <consortium name="US DOE Joint Genome Institute"/>
            <person name="Lucas S."/>
            <person name="Han J."/>
            <person name="Lapidus A."/>
            <person name="Cheng J.-F."/>
            <person name="Goodwin L."/>
            <person name="Pitluck S."/>
            <person name="Peters L."/>
            <person name="Ovchinnikova G."/>
            <person name="Teshima H."/>
            <person name="Detter J.C."/>
            <person name="Han C."/>
            <person name="Tapia R."/>
            <person name="Land M."/>
            <person name="Hauser L."/>
            <person name="Kyrpides N."/>
            <person name="Ivanova N."/>
            <person name="Pagani I."/>
            <person name="Vogl K."/>
            <person name="Liu Z."/>
            <person name="Frigaard N.-U."/>
            <person name="Bryant D."/>
            <person name="Woyke T."/>
        </authorList>
    </citation>
    <scope>NUCLEOTIDE SEQUENCE [LARGE SCALE GENOMIC DNA]</scope>
    <source>
        <strain evidence="7">ATCC 17096 / DSM 198 / 6111</strain>
    </source>
</reference>
<dbReference type="PANTHER" id="PTHR46743">
    <property type="entry name" value="TEICHOIC ACIDS EXPORT ATP-BINDING PROTEIN TAGH"/>
    <property type="match status" value="1"/>
</dbReference>
<keyword evidence="7" id="KW-1185">Reference proteome</keyword>
<dbReference type="PROSITE" id="PS50893">
    <property type="entry name" value="ABC_TRANSPORTER_2"/>
    <property type="match status" value="1"/>
</dbReference>
<dbReference type="eggNOG" id="COG1134">
    <property type="taxonomic scope" value="Bacteria"/>
</dbReference>